<comment type="caution">
    <text evidence="1">The sequence shown here is derived from an EMBL/GenBank/DDBJ whole genome shotgun (WGS) entry which is preliminary data.</text>
</comment>
<keyword evidence="2" id="KW-1185">Reference proteome</keyword>
<organism evidence="1 2">
    <name type="scientific">Arthrobotrys musiformis</name>
    <dbReference type="NCBI Taxonomy" id="47236"/>
    <lineage>
        <taxon>Eukaryota</taxon>
        <taxon>Fungi</taxon>
        <taxon>Dikarya</taxon>
        <taxon>Ascomycota</taxon>
        <taxon>Pezizomycotina</taxon>
        <taxon>Orbiliomycetes</taxon>
        <taxon>Orbiliales</taxon>
        <taxon>Orbiliaceae</taxon>
        <taxon>Arthrobotrys</taxon>
    </lineage>
</organism>
<sequence length="511" mass="57941">MEPRKSILNVLPVEITILIAKYMTHSARDNFSRCSVLCYQLCFQLRLGPEIILTPDSISLFKDGGICEPVRGSVRSIRFLSPYFVDEKIRHKGHVVNFADLPDYSFEHFITHIRTLTSFLGLFPNIHELYIYYHVPLACEFNVYAAILKRICTSARPTRNTLRHLEIQFHKNSAPNIDGPFAYILRGLVTAIYWLFSWNKSTASPAPVSYQDLYSALSLENQAFLGKKEIKEGEVKEFGHKLSSLRTATVWAHRSATLLDEDEMGILERTRFYSASLATAAKLDTLYVRNEVVREFQDKFEACQIEQIDEAVGGKFCDEVSLIEYLGVTHVRPGIEEDKVKKSFQRRFGLQFAFHLDSEMLQSHAGHGSLTGEGLMEQDGGLDGSVRIKKLGRSIAPKALKGVMNSLSGIVPDNISMVEVEGVRFREGHSGLMRTFFSVQRTTEKTDGGERYGMKVRGATSPEKYYGYRARYRDPDYIENPAAYVCRVVIICGLIVVLSKVVSIRLETYFM</sequence>
<reference evidence="1 2" key="1">
    <citation type="submission" date="2023-08" db="EMBL/GenBank/DDBJ databases">
        <authorList>
            <person name="Palmer J.M."/>
        </authorList>
    </citation>
    <scope>NUCLEOTIDE SEQUENCE [LARGE SCALE GENOMIC DNA]</scope>
    <source>
        <strain evidence="1 2">TWF481</strain>
    </source>
</reference>
<dbReference type="AlphaFoldDB" id="A0AAV9W6D8"/>
<protein>
    <recommendedName>
        <fullName evidence="3">F-box domain-containing protein</fullName>
    </recommendedName>
</protein>
<dbReference type="Proteomes" id="UP001370758">
    <property type="component" value="Unassembled WGS sequence"/>
</dbReference>
<proteinExistence type="predicted"/>
<evidence type="ECO:0008006" key="3">
    <source>
        <dbReference type="Google" id="ProtNLM"/>
    </source>
</evidence>
<dbReference type="EMBL" id="JAVHJL010000005">
    <property type="protein sequence ID" value="KAK6503149.1"/>
    <property type="molecule type" value="Genomic_DNA"/>
</dbReference>
<evidence type="ECO:0000313" key="1">
    <source>
        <dbReference type="EMBL" id="KAK6503149.1"/>
    </source>
</evidence>
<accession>A0AAV9W6D8</accession>
<name>A0AAV9W6D8_9PEZI</name>
<evidence type="ECO:0000313" key="2">
    <source>
        <dbReference type="Proteomes" id="UP001370758"/>
    </source>
</evidence>
<gene>
    <name evidence="1" type="ORF">TWF481_008182</name>
</gene>